<proteinExistence type="predicted"/>
<evidence type="ECO:0000313" key="2">
    <source>
        <dbReference type="Proteomes" id="UP000609849"/>
    </source>
</evidence>
<organism evidence="1 2">
    <name type="scientific">Romboutsia faecis</name>
    <dbReference type="NCBI Taxonomy" id="2764597"/>
    <lineage>
        <taxon>Bacteria</taxon>
        <taxon>Bacillati</taxon>
        <taxon>Bacillota</taxon>
        <taxon>Clostridia</taxon>
        <taxon>Peptostreptococcales</taxon>
        <taxon>Peptostreptococcaceae</taxon>
        <taxon>Romboutsia</taxon>
    </lineage>
</organism>
<evidence type="ECO:0000313" key="1">
    <source>
        <dbReference type="EMBL" id="MBC5996429.1"/>
    </source>
</evidence>
<reference evidence="1 2" key="1">
    <citation type="submission" date="2020-08" db="EMBL/GenBank/DDBJ databases">
        <authorList>
            <person name="Liu C."/>
            <person name="Sun Q."/>
        </authorList>
    </citation>
    <scope>NUCLEOTIDE SEQUENCE [LARGE SCALE GENOMIC DNA]</scope>
    <source>
        <strain evidence="1 2">NSJ-18</strain>
    </source>
</reference>
<sequence>MYYSYSGNSIYYDEEDQYTKIEYEELETSEYINNVATYEEIDCEGEWNDDRVFIYNYSKKEYDDLKNKYYSYHGVEVKKRLLFKHMKLSKRYFEPRQLNIKELTKEEIINEVWYRIANKDYLVDAKIDDLDYLCMSIKSNMNKNDLLFMCNL</sequence>
<accession>A0ABR7JNC3</accession>
<gene>
    <name evidence="1" type="ORF">H8923_06610</name>
</gene>
<dbReference type="EMBL" id="JACRWE010000003">
    <property type="protein sequence ID" value="MBC5996429.1"/>
    <property type="molecule type" value="Genomic_DNA"/>
</dbReference>
<comment type="caution">
    <text evidence="1">The sequence shown here is derived from an EMBL/GenBank/DDBJ whole genome shotgun (WGS) entry which is preliminary data.</text>
</comment>
<keyword evidence="2" id="KW-1185">Reference proteome</keyword>
<name>A0ABR7JNC3_9FIRM</name>
<dbReference type="Proteomes" id="UP000609849">
    <property type="component" value="Unassembled WGS sequence"/>
</dbReference>
<dbReference type="RefSeq" id="WP_153973078.1">
    <property type="nucleotide sequence ID" value="NZ_JACRWE010000003.1"/>
</dbReference>
<protein>
    <submittedName>
        <fullName evidence="1">Uncharacterized protein</fullName>
    </submittedName>
</protein>